<dbReference type="GO" id="GO:0004672">
    <property type="term" value="F:protein kinase activity"/>
    <property type="evidence" value="ECO:0007669"/>
    <property type="project" value="InterPro"/>
</dbReference>
<dbReference type="InterPro" id="IPR027417">
    <property type="entry name" value="P-loop_NTPase"/>
</dbReference>
<dbReference type="PANTHER" id="PTHR45621">
    <property type="entry name" value="OS01G0588500 PROTEIN-RELATED"/>
    <property type="match status" value="1"/>
</dbReference>
<dbReference type="InterPro" id="IPR038729">
    <property type="entry name" value="Rad50/SbcC_AAA"/>
</dbReference>
<dbReference type="EMBL" id="JAEACU010000002">
    <property type="protein sequence ID" value="KAH7543299.1"/>
    <property type="molecule type" value="Genomic_DNA"/>
</dbReference>
<evidence type="ECO:0000259" key="1">
    <source>
        <dbReference type="PROSITE" id="PS50011"/>
    </source>
</evidence>
<reference evidence="2" key="1">
    <citation type="journal article" date="2021" name="Front. Plant Sci.">
        <title>Chromosome-Scale Genome Assembly for Chinese Sour Jujube and Insights Into Its Genome Evolution and Domestication Signature.</title>
        <authorList>
            <person name="Shen L.-Y."/>
            <person name="Luo H."/>
            <person name="Wang X.-L."/>
            <person name="Wang X.-M."/>
            <person name="Qiu X.-J."/>
            <person name="Liu H."/>
            <person name="Zhou S.-S."/>
            <person name="Jia K.-H."/>
            <person name="Nie S."/>
            <person name="Bao Y.-T."/>
            <person name="Zhang R.-G."/>
            <person name="Yun Q.-Z."/>
            <person name="Chai Y.-H."/>
            <person name="Lu J.-Y."/>
            <person name="Li Y."/>
            <person name="Zhao S.-W."/>
            <person name="Mao J.-F."/>
            <person name="Jia S.-G."/>
            <person name="Mao Y.-M."/>
        </authorList>
    </citation>
    <scope>NUCLEOTIDE SEQUENCE</scope>
    <source>
        <strain evidence="2">AT0</strain>
        <tissue evidence="2">Leaf</tissue>
    </source>
</reference>
<dbReference type="Gene3D" id="3.40.50.300">
    <property type="entry name" value="P-loop containing nucleotide triphosphate hydrolases"/>
    <property type="match status" value="1"/>
</dbReference>
<organism evidence="2 3">
    <name type="scientific">Ziziphus jujuba var. spinosa</name>
    <dbReference type="NCBI Taxonomy" id="714518"/>
    <lineage>
        <taxon>Eukaryota</taxon>
        <taxon>Viridiplantae</taxon>
        <taxon>Streptophyta</taxon>
        <taxon>Embryophyta</taxon>
        <taxon>Tracheophyta</taxon>
        <taxon>Spermatophyta</taxon>
        <taxon>Magnoliopsida</taxon>
        <taxon>eudicotyledons</taxon>
        <taxon>Gunneridae</taxon>
        <taxon>Pentapetalae</taxon>
        <taxon>rosids</taxon>
        <taxon>fabids</taxon>
        <taxon>Rosales</taxon>
        <taxon>Rhamnaceae</taxon>
        <taxon>Paliureae</taxon>
        <taxon>Ziziphus</taxon>
    </lineage>
</organism>
<proteinExistence type="predicted"/>
<dbReference type="SUPFAM" id="SSF56112">
    <property type="entry name" value="Protein kinase-like (PK-like)"/>
    <property type="match status" value="1"/>
</dbReference>
<name>A0A978VWV4_ZIZJJ</name>
<evidence type="ECO:0000313" key="2">
    <source>
        <dbReference type="EMBL" id="KAH7543299.1"/>
    </source>
</evidence>
<dbReference type="GO" id="GO:0005524">
    <property type="term" value="F:ATP binding"/>
    <property type="evidence" value="ECO:0007669"/>
    <property type="project" value="InterPro"/>
</dbReference>
<dbReference type="InterPro" id="IPR050823">
    <property type="entry name" value="Plant_Ser_Thr_Prot_Kinase"/>
</dbReference>
<sequence length="185" mass="21209">MNDHISGLFHRPMAGVVKRIRLENFMCHSHLEIELGDSVNFITGQNGSKAPLSIFSMPRVYDIQNLLILPMGHKEWVTEVNVLGVVEHPNLVKLVVGTMGYAAPEYLQTGRLTYKNDVWSYGVFLYELITGRRPIDKSRPKSEQKLLDWVRPHLSDSKKFRLIIDPRLEGKYPLKSVQKLPMLAK</sequence>
<evidence type="ECO:0000313" key="3">
    <source>
        <dbReference type="Proteomes" id="UP000813462"/>
    </source>
</evidence>
<protein>
    <recommendedName>
        <fullName evidence="1">Protein kinase domain-containing protein</fullName>
    </recommendedName>
</protein>
<dbReference type="GO" id="GO:0006302">
    <property type="term" value="P:double-strand break repair"/>
    <property type="evidence" value="ECO:0007669"/>
    <property type="project" value="InterPro"/>
</dbReference>
<dbReference type="Proteomes" id="UP000813462">
    <property type="component" value="Unassembled WGS sequence"/>
</dbReference>
<dbReference type="Pfam" id="PF13476">
    <property type="entry name" value="AAA_23"/>
    <property type="match status" value="1"/>
</dbReference>
<accession>A0A978VWV4</accession>
<dbReference type="InterPro" id="IPR011009">
    <property type="entry name" value="Kinase-like_dom_sf"/>
</dbReference>
<comment type="caution">
    <text evidence="2">The sequence shown here is derived from an EMBL/GenBank/DDBJ whole genome shotgun (WGS) entry which is preliminary data.</text>
</comment>
<gene>
    <name evidence="2" type="ORF">FEM48_Zijuj02G0169600</name>
</gene>
<dbReference type="Pfam" id="PF00069">
    <property type="entry name" value="Pkinase"/>
    <property type="match status" value="1"/>
</dbReference>
<dbReference type="PROSITE" id="PS50011">
    <property type="entry name" value="PROTEIN_KINASE_DOM"/>
    <property type="match status" value="1"/>
</dbReference>
<dbReference type="GO" id="GO:0016887">
    <property type="term" value="F:ATP hydrolysis activity"/>
    <property type="evidence" value="ECO:0007669"/>
    <property type="project" value="InterPro"/>
</dbReference>
<dbReference type="InterPro" id="IPR000719">
    <property type="entry name" value="Prot_kinase_dom"/>
</dbReference>
<feature type="domain" description="Protein kinase" evidence="1">
    <location>
        <begin position="1"/>
        <end position="185"/>
    </location>
</feature>
<dbReference type="Gene3D" id="1.10.510.10">
    <property type="entry name" value="Transferase(Phosphotransferase) domain 1"/>
    <property type="match status" value="1"/>
</dbReference>
<dbReference type="AlphaFoldDB" id="A0A978VWV4"/>